<keyword evidence="1" id="KW-0472">Membrane</keyword>
<comment type="caution">
    <text evidence="2">The sequence shown here is derived from an EMBL/GenBank/DDBJ whole genome shotgun (WGS) entry which is preliminary data.</text>
</comment>
<accession>A0ABS5N020</accession>
<dbReference type="RefSeq" id="WP_212545364.1">
    <property type="nucleotide sequence ID" value="NZ_JAGYHF010000008.1"/>
</dbReference>
<dbReference type="Proteomes" id="UP000676035">
    <property type="component" value="Unassembled WGS sequence"/>
</dbReference>
<keyword evidence="3" id="KW-1185">Reference proteome</keyword>
<feature type="transmembrane region" description="Helical" evidence="1">
    <location>
        <begin position="72"/>
        <end position="93"/>
    </location>
</feature>
<dbReference type="EMBL" id="JAGYHF010000008">
    <property type="protein sequence ID" value="MBS4079914.1"/>
    <property type="molecule type" value="Genomic_DNA"/>
</dbReference>
<feature type="transmembrane region" description="Helical" evidence="1">
    <location>
        <begin position="113"/>
        <end position="135"/>
    </location>
</feature>
<evidence type="ECO:0000313" key="3">
    <source>
        <dbReference type="Proteomes" id="UP000676035"/>
    </source>
</evidence>
<reference evidence="2 3" key="1">
    <citation type="submission" date="2021-04" db="EMBL/GenBank/DDBJ databases">
        <title>Pseudomonas rustica sp. nov. isolated from raw milk.</title>
        <authorList>
            <person name="Fiedler G."/>
            <person name="Gieschler S."/>
            <person name="Kabisch J."/>
            <person name="Grimmler C."/>
            <person name="Brinks E."/>
            <person name="Wagner N."/>
            <person name="Hetzer B."/>
            <person name="Franz C.M.A.P."/>
            <person name="Boehnlein C."/>
        </authorList>
    </citation>
    <scope>NUCLEOTIDE SEQUENCE [LARGE SCALE GENOMIC DNA]</scope>
    <source>
        <strain evidence="2 3">MBT-4</strain>
    </source>
</reference>
<name>A0ABS5N020_9PSED</name>
<organism evidence="2 3">
    <name type="scientific">Pseudomonas rustica</name>
    <dbReference type="NCBI Taxonomy" id="2827099"/>
    <lineage>
        <taxon>Bacteria</taxon>
        <taxon>Pseudomonadati</taxon>
        <taxon>Pseudomonadota</taxon>
        <taxon>Gammaproteobacteria</taxon>
        <taxon>Pseudomonadales</taxon>
        <taxon>Pseudomonadaceae</taxon>
        <taxon>Pseudomonas</taxon>
    </lineage>
</organism>
<gene>
    <name evidence="2" type="ORF">KFS80_16630</name>
</gene>
<evidence type="ECO:0000313" key="2">
    <source>
        <dbReference type="EMBL" id="MBS4079914.1"/>
    </source>
</evidence>
<keyword evidence="1" id="KW-1133">Transmembrane helix</keyword>
<keyword evidence="1" id="KW-0812">Transmembrane</keyword>
<protein>
    <submittedName>
        <fullName evidence="2">Uncharacterized protein</fullName>
    </submittedName>
</protein>
<evidence type="ECO:0000256" key="1">
    <source>
        <dbReference type="SAM" id="Phobius"/>
    </source>
</evidence>
<sequence>MSYFKTAIWLPMVVLPALLLLDALYFSSPLRGGMEQFVLIYVLGFGLVAYVLFAVFSTRLISRRTELEVVRLTWWAPVVFIPFYGVPWVVYGIGCLAFGRLAGLGMMFLWLTYIPYVLVVGAFFSVVTVVAFKVLSKFLLFSEKR</sequence>
<feature type="transmembrane region" description="Helical" evidence="1">
    <location>
        <begin position="7"/>
        <end position="26"/>
    </location>
</feature>
<proteinExistence type="predicted"/>
<feature type="transmembrane region" description="Helical" evidence="1">
    <location>
        <begin position="38"/>
        <end position="60"/>
    </location>
</feature>